<keyword evidence="2" id="KW-1185">Reference proteome</keyword>
<evidence type="ECO:0000313" key="1">
    <source>
        <dbReference type="EMBL" id="MBJ7542347.1"/>
    </source>
</evidence>
<dbReference type="AlphaFoldDB" id="A0A8I1GGA0"/>
<evidence type="ECO:0000313" key="2">
    <source>
        <dbReference type="Proteomes" id="UP000623250"/>
    </source>
</evidence>
<sequence length="332" mass="37449">MASHPLSHHEILSLVAPFTRRGLHPDLQSTNRQERRLVFKPVERLGEREGAPAYTETLELYCTSGAATPHKLKRTTVCSTAPENFEARLEIEGRDLADMLDCFDTVPSSSQFRFGLGFKMVKCWRLLRGSGKTPTGQPATQKSLTHMAATLGDLTVKATAPTVKADPETIIEIEPPEGAHLRLPEDLLAVLGWNWSLLRRRRDTWRGILKTSGREPDRSRRAELNLDKMVEHLVQTFGDAPARFHDRLYKARWGVAFRRSLPLLVALTLIGLAALSSRLELSEDSLLRMLIFNAPPLLMVSVFCMRRLPQIEIPPLPRRLKASKWMLDPEPA</sequence>
<accession>A0A8I1GGA0</accession>
<organism evidence="1 2">
    <name type="scientific">Rhodomicrobium udaipurense</name>
    <dbReference type="NCBI Taxonomy" id="1202716"/>
    <lineage>
        <taxon>Bacteria</taxon>
        <taxon>Pseudomonadati</taxon>
        <taxon>Pseudomonadota</taxon>
        <taxon>Alphaproteobacteria</taxon>
        <taxon>Hyphomicrobiales</taxon>
        <taxon>Hyphomicrobiaceae</taxon>
        <taxon>Rhodomicrobium</taxon>
    </lineage>
</organism>
<gene>
    <name evidence="1" type="ORF">JDN41_02115</name>
</gene>
<reference evidence="1 2" key="1">
    <citation type="submission" date="2020-12" db="EMBL/GenBank/DDBJ databases">
        <title>Revised draft genomes of Rhodomicrobium vannielii ATCC 17100 and Rhodomicrobium udaipurense JA643.</title>
        <authorList>
            <person name="Conners E.M."/>
            <person name="Davenport E.J."/>
            <person name="Bose A."/>
        </authorList>
    </citation>
    <scope>NUCLEOTIDE SEQUENCE [LARGE SCALE GENOMIC DNA]</scope>
    <source>
        <strain evidence="1 2">JA643</strain>
    </source>
</reference>
<dbReference type="Proteomes" id="UP000623250">
    <property type="component" value="Unassembled WGS sequence"/>
</dbReference>
<comment type="caution">
    <text evidence="1">The sequence shown here is derived from an EMBL/GenBank/DDBJ whole genome shotgun (WGS) entry which is preliminary data.</text>
</comment>
<protein>
    <submittedName>
        <fullName evidence="1">Uncharacterized protein</fullName>
    </submittedName>
</protein>
<proteinExistence type="predicted"/>
<dbReference type="RefSeq" id="WP_052037534.1">
    <property type="nucleotide sequence ID" value="NZ_JAEMUK010000005.1"/>
</dbReference>
<name>A0A8I1GGA0_9HYPH</name>
<dbReference type="EMBL" id="JAEMUK010000005">
    <property type="protein sequence ID" value="MBJ7542347.1"/>
    <property type="molecule type" value="Genomic_DNA"/>
</dbReference>